<dbReference type="EMBL" id="JBJKFK010000295">
    <property type="protein sequence ID" value="KAL3318032.1"/>
    <property type="molecule type" value="Genomic_DNA"/>
</dbReference>
<dbReference type="AlphaFoldDB" id="A0ABD2QEQ6"/>
<sequence>MVLNILLQDASEYLQTVLDQFNFDMTNGGRRMFTNVCLGCGKENEQEYVFGSILELPIPTYDSSGTKLLKDAKFNLNSDDSHKVKDLVMGLYGVRYEYPDRHKCPCGYEYYLEKSWLLETPKILICKIDRAGLNPKYKNRSIVSAPEIINLGAVYSYWYELKAVIEHVNERPGHYFADVKRGDYWSRANDSQVNYPLV</sequence>
<gene>
    <name evidence="2" type="ORF">Ciccas_003299</name>
</gene>
<dbReference type="InterPro" id="IPR050164">
    <property type="entry name" value="Peptidase_C19"/>
</dbReference>
<dbReference type="InterPro" id="IPR001394">
    <property type="entry name" value="Peptidase_C19_UCH"/>
</dbReference>
<dbReference type="InterPro" id="IPR028889">
    <property type="entry name" value="USP"/>
</dbReference>
<dbReference type="PROSITE" id="PS50235">
    <property type="entry name" value="USP_3"/>
    <property type="match status" value="1"/>
</dbReference>
<reference evidence="2 3" key="1">
    <citation type="submission" date="2024-11" db="EMBL/GenBank/DDBJ databases">
        <title>Adaptive evolution of stress response genes in parasites aligns with host niche diversity.</title>
        <authorList>
            <person name="Hahn C."/>
            <person name="Resl P."/>
        </authorList>
    </citation>
    <scope>NUCLEOTIDE SEQUENCE [LARGE SCALE GENOMIC DNA]</scope>
    <source>
        <strain evidence="2">EGGRZ-B1_66</strain>
        <tissue evidence="2">Body</tissue>
    </source>
</reference>
<protein>
    <recommendedName>
        <fullName evidence="1">USP domain-containing protein</fullName>
    </recommendedName>
</protein>
<keyword evidence="3" id="KW-1185">Reference proteome</keyword>
<dbReference type="CDD" id="cd02257">
    <property type="entry name" value="Peptidase_C19"/>
    <property type="match status" value="1"/>
</dbReference>
<accession>A0ABD2QEQ6</accession>
<evidence type="ECO:0000259" key="1">
    <source>
        <dbReference type="PROSITE" id="PS50235"/>
    </source>
</evidence>
<dbReference type="Proteomes" id="UP001626550">
    <property type="component" value="Unassembled WGS sequence"/>
</dbReference>
<proteinExistence type="predicted"/>
<comment type="caution">
    <text evidence="2">The sequence shown here is derived from an EMBL/GenBank/DDBJ whole genome shotgun (WGS) entry which is preliminary data.</text>
</comment>
<evidence type="ECO:0000313" key="2">
    <source>
        <dbReference type="EMBL" id="KAL3318032.1"/>
    </source>
</evidence>
<dbReference type="InterPro" id="IPR038765">
    <property type="entry name" value="Papain-like_cys_pep_sf"/>
</dbReference>
<dbReference type="SUPFAM" id="SSF54001">
    <property type="entry name" value="Cysteine proteinases"/>
    <property type="match status" value="1"/>
</dbReference>
<name>A0ABD2QEQ6_9PLAT</name>
<organism evidence="2 3">
    <name type="scientific">Cichlidogyrus casuarinus</name>
    <dbReference type="NCBI Taxonomy" id="1844966"/>
    <lineage>
        <taxon>Eukaryota</taxon>
        <taxon>Metazoa</taxon>
        <taxon>Spiralia</taxon>
        <taxon>Lophotrochozoa</taxon>
        <taxon>Platyhelminthes</taxon>
        <taxon>Monogenea</taxon>
        <taxon>Monopisthocotylea</taxon>
        <taxon>Dactylogyridea</taxon>
        <taxon>Ancyrocephalidae</taxon>
        <taxon>Cichlidogyrus</taxon>
    </lineage>
</organism>
<dbReference type="PANTHER" id="PTHR24006">
    <property type="entry name" value="UBIQUITIN CARBOXYL-TERMINAL HYDROLASE"/>
    <property type="match status" value="1"/>
</dbReference>
<dbReference type="Gene3D" id="3.90.70.10">
    <property type="entry name" value="Cysteine proteinases"/>
    <property type="match status" value="1"/>
</dbReference>
<feature type="domain" description="USP" evidence="1">
    <location>
        <begin position="1"/>
        <end position="198"/>
    </location>
</feature>
<dbReference type="Pfam" id="PF00443">
    <property type="entry name" value="UCH"/>
    <property type="match status" value="1"/>
</dbReference>
<evidence type="ECO:0000313" key="3">
    <source>
        <dbReference type="Proteomes" id="UP001626550"/>
    </source>
</evidence>